<dbReference type="WBParaSite" id="nRc.2.0.1.t17421-RA">
    <property type="protein sequence ID" value="nRc.2.0.1.t17421-RA"/>
    <property type="gene ID" value="nRc.2.0.1.g17421"/>
</dbReference>
<proteinExistence type="predicted"/>
<organism evidence="1 2">
    <name type="scientific">Romanomermis culicivorax</name>
    <name type="common">Nematode worm</name>
    <dbReference type="NCBI Taxonomy" id="13658"/>
    <lineage>
        <taxon>Eukaryota</taxon>
        <taxon>Metazoa</taxon>
        <taxon>Ecdysozoa</taxon>
        <taxon>Nematoda</taxon>
        <taxon>Enoplea</taxon>
        <taxon>Dorylaimia</taxon>
        <taxon>Mermithida</taxon>
        <taxon>Mermithoidea</taxon>
        <taxon>Mermithidae</taxon>
        <taxon>Romanomermis</taxon>
    </lineage>
</organism>
<dbReference type="Proteomes" id="UP000887565">
    <property type="component" value="Unplaced"/>
</dbReference>
<protein>
    <submittedName>
        <fullName evidence="2">Uncharacterized protein</fullName>
    </submittedName>
</protein>
<sequence>MRPKSVSRSYVGGHETPVPLIPFQYPTADFSVDLVWKPNIDAERRELSFKFQRQGEDKVPLLKKTSKN</sequence>
<name>A0A915IUA9_ROMCU</name>
<accession>A0A915IUA9</accession>
<dbReference type="AlphaFoldDB" id="A0A915IUA9"/>
<evidence type="ECO:0000313" key="1">
    <source>
        <dbReference type="Proteomes" id="UP000887565"/>
    </source>
</evidence>
<evidence type="ECO:0000313" key="2">
    <source>
        <dbReference type="WBParaSite" id="nRc.2.0.1.t17421-RA"/>
    </source>
</evidence>
<keyword evidence="1" id="KW-1185">Reference proteome</keyword>
<reference evidence="2" key="1">
    <citation type="submission" date="2022-11" db="UniProtKB">
        <authorList>
            <consortium name="WormBaseParasite"/>
        </authorList>
    </citation>
    <scope>IDENTIFICATION</scope>
</reference>